<organism evidence="2 3">
    <name type="scientific">Pseudorhizobium tarimense</name>
    <dbReference type="NCBI Taxonomy" id="1079109"/>
    <lineage>
        <taxon>Bacteria</taxon>
        <taxon>Pseudomonadati</taxon>
        <taxon>Pseudomonadota</taxon>
        <taxon>Alphaproteobacteria</taxon>
        <taxon>Hyphomicrobiales</taxon>
        <taxon>Rhizobiaceae</taxon>
        <taxon>Rhizobium/Agrobacterium group</taxon>
        <taxon>Pseudorhizobium</taxon>
    </lineage>
</organism>
<dbReference type="SUPFAM" id="SSF50475">
    <property type="entry name" value="FMN-binding split barrel"/>
    <property type="match status" value="1"/>
</dbReference>
<dbReference type="Pfam" id="PF16242">
    <property type="entry name" value="Pyrid_ox_like"/>
    <property type="match status" value="1"/>
</dbReference>
<comment type="caution">
    <text evidence="2">The sequence shown here is derived from an EMBL/GenBank/DDBJ whole genome shotgun (WGS) entry which is preliminary data.</text>
</comment>
<gene>
    <name evidence="2" type="ORF">ABID21_001539</name>
</gene>
<keyword evidence="3" id="KW-1185">Reference proteome</keyword>
<dbReference type="EMBL" id="JBEPLJ010000005">
    <property type="protein sequence ID" value="MET3585430.1"/>
    <property type="molecule type" value="Genomic_DNA"/>
</dbReference>
<protein>
    <submittedName>
        <fullName evidence="2">General stress protein 26</fullName>
    </submittedName>
</protein>
<name>A0ABV2H4F6_9HYPH</name>
<dbReference type="Proteomes" id="UP001549031">
    <property type="component" value="Unassembled WGS sequence"/>
</dbReference>
<dbReference type="PANTHER" id="PTHR34818">
    <property type="entry name" value="PROTEIN BLI-3"/>
    <property type="match status" value="1"/>
</dbReference>
<evidence type="ECO:0000313" key="3">
    <source>
        <dbReference type="Proteomes" id="UP001549031"/>
    </source>
</evidence>
<feature type="domain" description="General stress protein FMN-binding split barrel" evidence="1">
    <location>
        <begin position="6"/>
        <end position="131"/>
    </location>
</feature>
<sequence length="139" mass="15870">MGEKTLEEISKAMRDIDITMLSTYAANGAIASRPMSNNRDVDYEGDSYFFTWENAHMVGEIENNQNVSLSYQGHKHFLIAAEGKAQVIRDKHAFKEHWNADLDKWFENGIDTPGVVMIRVDATRLHYWDGMDEGEIVLS</sequence>
<dbReference type="InterPro" id="IPR038725">
    <property type="entry name" value="YdaG_split_barrel_FMN-bd"/>
</dbReference>
<dbReference type="InterPro" id="IPR012349">
    <property type="entry name" value="Split_barrel_FMN-bd"/>
</dbReference>
<evidence type="ECO:0000259" key="1">
    <source>
        <dbReference type="Pfam" id="PF16242"/>
    </source>
</evidence>
<dbReference type="PANTHER" id="PTHR34818:SF1">
    <property type="entry name" value="PROTEIN BLI-3"/>
    <property type="match status" value="1"/>
</dbReference>
<accession>A0ABV2H4F6</accession>
<dbReference type="Gene3D" id="2.30.110.10">
    <property type="entry name" value="Electron Transport, Fmn-binding Protein, Chain A"/>
    <property type="match status" value="1"/>
</dbReference>
<proteinExistence type="predicted"/>
<reference evidence="2 3" key="1">
    <citation type="submission" date="2024-06" db="EMBL/GenBank/DDBJ databases">
        <title>Genomic Encyclopedia of Type Strains, Phase IV (KMG-IV): sequencing the most valuable type-strain genomes for metagenomic binning, comparative biology and taxonomic classification.</title>
        <authorList>
            <person name="Goeker M."/>
        </authorList>
    </citation>
    <scope>NUCLEOTIDE SEQUENCE [LARGE SCALE GENOMIC DNA]</scope>
    <source>
        <strain evidence="2 3">DSM 105042</strain>
    </source>
</reference>
<evidence type="ECO:0000313" key="2">
    <source>
        <dbReference type="EMBL" id="MET3585430.1"/>
    </source>
</evidence>
<dbReference type="RefSeq" id="WP_247243388.1">
    <property type="nucleotide sequence ID" value="NZ_JALJRA010000005.1"/>
</dbReference>
<dbReference type="InterPro" id="IPR052917">
    <property type="entry name" value="Stress-Dev_Protein"/>
</dbReference>